<dbReference type="CDD" id="cd00146">
    <property type="entry name" value="PKD"/>
    <property type="match status" value="1"/>
</dbReference>
<dbReference type="PROSITE" id="PS51257">
    <property type="entry name" value="PROKAR_LIPOPROTEIN"/>
    <property type="match status" value="1"/>
</dbReference>
<evidence type="ECO:0000313" key="6">
    <source>
        <dbReference type="Proteomes" id="UP001209701"/>
    </source>
</evidence>
<evidence type="ECO:0000259" key="4">
    <source>
        <dbReference type="PROSITE" id="PS50093"/>
    </source>
</evidence>
<dbReference type="Pfam" id="PF18911">
    <property type="entry name" value="PKD_4"/>
    <property type="match status" value="1"/>
</dbReference>
<dbReference type="Pfam" id="PF14870">
    <property type="entry name" value="PSII_BNR"/>
    <property type="match status" value="3"/>
</dbReference>
<dbReference type="Gene3D" id="2.130.10.10">
    <property type="entry name" value="YVTN repeat-like/Quinoprotein amine dehydrogenase"/>
    <property type="match status" value="3"/>
</dbReference>
<feature type="domain" description="PKD" evidence="4">
    <location>
        <begin position="44"/>
        <end position="127"/>
    </location>
</feature>
<accession>A0ABT2YCG9</accession>
<dbReference type="RefSeq" id="WP_263570370.1">
    <property type="nucleotide sequence ID" value="NZ_JAJIRN010000003.1"/>
</dbReference>
<dbReference type="Gene3D" id="2.60.40.10">
    <property type="entry name" value="Immunoglobulins"/>
    <property type="match status" value="1"/>
</dbReference>
<keyword evidence="3" id="KW-0732">Signal</keyword>
<feature type="signal peptide" evidence="3">
    <location>
        <begin position="1"/>
        <end position="20"/>
    </location>
</feature>
<comment type="caution">
    <text evidence="5">The sequence shown here is derived from an EMBL/GenBank/DDBJ whole genome shotgun (WGS) entry which is preliminary data.</text>
</comment>
<reference evidence="5 6" key="1">
    <citation type="submission" date="2021-11" db="EMBL/GenBank/DDBJ databases">
        <authorList>
            <person name="Liang Q."/>
            <person name="Mou H."/>
            <person name="Liu Z."/>
        </authorList>
    </citation>
    <scope>NUCLEOTIDE SEQUENCE [LARGE SCALE GENOMIC DNA]</scope>
    <source>
        <strain evidence="5 6">CHU3</strain>
    </source>
</reference>
<dbReference type="PANTHER" id="PTHR47199:SF2">
    <property type="entry name" value="PHOTOSYSTEM II STABILITY_ASSEMBLY FACTOR HCF136, CHLOROPLASTIC"/>
    <property type="match status" value="1"/>
</dbReference>
<gene>
    <name evidence="5" type="ORF">LNV07_06500</name>
</gene>
<dbReference type="InterPro" id="IPR013783">
    <property type="entry name" value="Ig-like_fold"/>
</dbReference>
<evidence type="ECO:0000256" key="1">
    <source>
        <dbReference type="ARBA" id="ARBA00022531"/>
    </source>
</evidence>
<evidence type="ECO:0000256" key="3">
    <source>
        <dbReference type="SAM" id="SignalP"/>
    </source>
</evidence>
<dbReference type="CDD" id="cd15482">
    <property type="entry name" value="Sialidase_non-viral"/>
    <property type="match status" value="1"/>
</dbReference>
<dbReference type="PROSITE" id="PS50093">
    <property type="entry name" value="PKD"/>
    <property type="match status" value="1"/>
</dbReference>
<dbReference type="InterPro" id="IPR022409">
    <property type="entry name" value="PKD/Chitinase_dom"/>
</dbReference>
<sequence>MKYTSQVLAITVLVSSLLSACGGGSEGSTPVEPPTPVTPATVIPETLSIKAAASADVGSAASFDNSAAALTGLKFAWSFGDGASSTEPAPKHEFAKVGDYDVTLKVSNEAGSSKELKFRVSVNNRTHVKGLACTGAADSGWCWQMPKPSGNDRADLFFLDSKTAWSVGSNGEILKSSDGAKTWVGQVSGLRTRLTSIRFADANNGWAVGEYGAVLRTVDGGANWVLQASWSRQDSPYPNSNSLSLSVINATTAVIVGDDFITASSDGGATWAQRKLRLDRIDADGAIWSRSEDKLFKSTDLGKTQVELLAKLNYSTSGSITMGKSGVLLSEGVQSYDYETGRSTYKLNLRRSQDAGLTWERFDAQGLPAIGYFTVQKIVFTDALNGILSLVGNDTSLYTTSDGGRNWQAMVFALNASSYQSQLSLLPSGAIYRAVSDSTNNSFKRDFSEDLGRTWREIQLPGNGYEVSGLRKVGAKTWALKHAYFGLEYISSDDMLTWRLAVGKEAQFAQSSFIATWFFDAKRALAISAAGELLETSNGGLDWTVKLKDLVKPDYWNQVRFQFLSATKGWLLAADGKVYRSIDAGATWASPLSGTAKISQFQFIDENKGYALSTELRPGSFYPTPVLLTSIDAGQSWAKVADFVEGINSIHFANAKQGVAVGNGGRIVSTQDGGLTWQSRFSGTGSELRRVVFVDATTVWAIGANGTVLQSRDAGQTWSISMQGDAVQLQDIQFLDAQRGWVVGSAGAILSTQDGGKTWQRIYSGTQKTLNQVFFVDPRTGWVSGEDGSLLATGTGGI</sequence>
<protein>
    <submittedName>
        <fullName evidence="5">YCF48-related protein</fullName>
    </submittedName>
</protein>
<dbReference type="PANTHER" id="PTHR47199">
    <property type="entry name" value="PHOTOSYSTEM II STABILITY/ASSEMBLY FACTOR HCF136, CHLOROPLASTIC"/>
    <property type="match status" value="1"/>
</dbReference>
<dbReference type="InterPro" id="IPR028203">
    <property type="entry name" value="PSII_CF48-like_dom"/>
</dbReference>
<evidence type="ECO:0000256" key="2">
    <source>
        <dbReference type="ARBA" id="ARBA00023276"/>
    </source>
</evidence>
<dbReference type="InterPro" id="IPR035986">
    <property type="entry name" value="PKD_dom_sf"/>
</dbReference>
<dbReference type="InterPro" id="IPR000601">
    <property type="entry name" value="PKD_dom"/>
</dbReference>
<dbReference type="SUPFAM" id="SSF49299">
    <property type="entry name" value="PKD domain"/>
    <property type="match status" value="1"/>
</dbReference>
<dbReference type="Proteomes" id="UP001209701">
    <property type="component" value="Unassembled WGS sequence"/>
</dbReference>
<proteinExistence type="predicted"/>
<dbReference type="SUPFAM" id="SSF110296">
    <property type="entry name" value="Oligoxyloglucan reducing end-specific cellobiohydrolase"/>
    <property type="match status" value="2"/>
</dbReference>
<keyword evidence="2" id="KW-0604">Photosystem II</keyword>
<feature type="chain" id="PRO_5046270910" evidence="3">
    <location>
        <begin position="21"/>
        <end position="798"/>
    </location>
</feature>
<dbReference type="InterPro" id="IPR015943">
    <property type="entry name" value="WD40/YVTN_repeat-like_dom_sf"/>
</dbReference>
<evidence type="ECO:0000313" key="5">
    <source>
        <dbReference type="EMBL" id="MCV2367743.1"/>
    </source>
</evidence>
<keyword evidence="1" id="KW-0602">Photosynthesis</keyword>
<dbReference type="SMART" id="SM00089">
    <property type="entry name" value="PKD"/>
    <property type="match status" value="1"/>
</dbReference>
<name>A0ABT2YCG9_9BURK</name>
<dbReference type="EMBL" id="JAJIRN010000003">
    <property type="protein sequence ID" value="MCV2367743.1"/>
    <property type="molecule type" value="Genomic_DNA"/>
</dbReference>
<organism evidence="5 6">
    <name type="scientific">Roseateles oligotrophus</name>
    <dbReference type="NCBI Taxonomy" id="1769250"/>
    <lineage>
        <taxon>Bacteria</taxon>
        <taxon>Pseudomonadati</taxon>
        <taxon>Pseudomonadota</taxon>
        <taxon>Betaproteobacteria</taxon>
        <taxon>Burkholderiales</taxon>
        <taxon>Sphaerotilaceae</taxon>
        <taxon>Roseateles</taxon>
    </lineage>
</organism>
<keyword evidence="6" id="KW-1185">Reference proteome</keyword>